<accession>A0A1C6UA89</accession>
<name>A0A1C6UA89_9ACTN</name>
<dbReference type="Proteomes" id="UP000198937">
    <property type="component" value="Unassembled WGS sequence"/>
</dbReference>
<evidence type="ECO:0000313" key="2">
    <source>
        <dbReference type="EMBL" id="SCL50821.1"/>
    </source>
</evidence>
<dbReference type="EMBL" id="FMIA01000002">
    <property type="protein sequence ID" value="SCL50821.1"/>
    <property type="molecule type" value="Genomic_DNA"/>
</dbReference>
<evidence type="ECO:0000256" key="1">
    <source>
        <dbReference type="SAM" id="MobiDB-lite"/>
    </source>
</evidence>
<evidence type="ECO:0000313" key="3">
    <source>
        <dbReference type="Proteomes" id="UP000198937"/>
    </source>
</evidence>
<sequence>MTTTQLRPAVTTAPGPVRPVDARPSVAASGTGLAPPEPATSPTPPRSLPTRWRAGLRRARRFLLSTADDCPPMLLRLTQRN</sequence>
<dbReference type="STRING" id="683228.GA0070617_1605"/>
<protein>
    <submittedName>
        <fullName evidence="2">Uncharacterized protein</fullName>
    </submittedName>
</protein>
<gene>
    <name evidence="2" type="ORF">GA0070617_1605</name>
</gene>
<feature type="compositionally biased region" description="Pro residues" evidence="1">
    <location>
        <begin position="35"/>
        <end position="47"/>
    </location>
</feature>
<keyword evidence="3" id="KW-1185">Reference proteome</keyword>
<dbReference type="AlphaFoldDB" id="A0A1C6UA89"/>
<feature type="region of interest" description="Disordered" evidence="1">
    <location>
        <begin position="1"/>
        <end position="50"/>
    </location>
</feature>
<proteinExistence type="predicted"/>
<dbReference type="RefSeq" id="WP_139135618.1">
    <property type="nucleotide sequence ID" value="NZ_BMMJ01000001.1"/>
</dbReference>
<organism evidence="2 3">
    <name type="scientific">Micromonospora yangpuensis</name>
    <dbReference type="NCBI Taxonomy" id="683228"/>
    <lineage>
        <taxon>Bacteria</taxon>
        <taxon>Bacillati</taxon>
        <taxon>Actinomycetota</taxon>
        <taxon>Actinomycetes</taxon>
        <taxon>Micromonosporales</taxon>
        <taxon>Micromonosporaceae</taxon>
        <taxon>Micromonospora</taxon>
    </lineage>
</organism>
<reference evidence="2 3" key="1">
    <citation type="submission" date="2016-06" db="EMBL/GenBank/DDBJ databases">
        <authorList>
            <person name="Kjaerup R.B."/>
            <person name="Dalgaard T.S."/>
            <person name="Juul-Madsen H.R."/>
        </authorList>
    </citation>
    <scope>NUCLEOTIDE SEQUENCE [LARGE SCALE GENOMIC DNA]</scope>
    <source>
        <strain evidence="2 3">DSM 45577</strain>
    </source>
</reference>